<evidence type="ECO:0000259" key="7">
    <source>
        <dbReference type="Pfam" id="PF04675"/>
    </source>
</evidence>
<dbReference type="PANTHER" id="PTHR45674">
    <property type="entry name" value="DNA LIGASE 1/3 FAMILY MEMBER"/>
    <property type="match status" value="1"/>
</dbReference>
<gene>
    <name evidence="8" type="ORF">CJ030_MR1G022513</name>
</gene>
<dbReference type="GO" id="GO:0003677">
    <property type="term" value="F:DNA binding"/>
    <property type="evidence" value="ECO:0007669"/>
    <property type="project" value="InterPro"/>
</dbReference>
<organism evidence="8 9">
    <name type="scientific">Morella rubra</name>
    <name type="common">Chinese bayberry</name>
    <dbReference type="NCBI Taxonomy" id="262757"/>
    <lineage>
        <taxon>Eukaryota</taxon>
        <taxon>Viridiplantae</taxon>
        <taxon>Streptophyta</taxon>
        <taxon>Embryophyta</taxon>
        <taxon>Tracheophyta</taxon>
        <taxon>Spermatophyta</taxon>
        <taxon>Magnoliopsida</taxon>
        <taxon>eudicotyledons</taxon>
        <taxon>Gunneridae</taxon>
        <taxon>Pentapetalae</taxon>
        <taxon>rosids</taxon>
        <taxon>fabids</taxon>
        <taxon>Fagales</taxon>
        <taxon>Myricaceae</taxon>
        <taxon>Morella</taxon>
    </lineage>
</organism>
<dbReference type="GO" id="GO:0006273">
    <property type="term" value="P:lagging strand elongation"/>
    <property type="evidence" value="ECO:0007669"/>
    <property type="project" value="TreeGrafter"/>
</dbReference>
<comment type="caution">
    <text evidence="8">The sequence shown here is derived from an EMBL/GenBank/DDBJ whole genome shotgun (WGS) entry which is preliminary data.</text>
</comment>
<name>A0A6A1WSL1_9ROSI</name>
<keyword evidence="2 8" id="KW-0436">Ligase</keyword>
<evidence type="ECO:0000256" key="1">
    <source>
        <dbReference type="ARBA" id="ARBA00007572"/>
    </source>
</evidence>
<evidence type="ECO:0000256" key="3">
    <source>
        <dbReference type="ARBA" id="ARBA00022763"/>
    </source>
</evidence>
<dbReference type="Pfam" id="PF04675">
    <property type="entry name" value="DNA_ligase_A_N"/>
    <property type="match status" value="1"/>
</dbReference>
<dbReference type="InterPro" id="IPR012308">
    <property type="entry name" value="DNA_ligase_ATP-dep_N"/>
</dbReference>
<evidence type="ECO:0000313" key="8">
    <source>
        <dbReference type="EMBL" id="KAB1226788.1"/>
    </source>
</evidence>
<keyword evidence="9" id="KW-1185">Reference proteome</keyword>
<evidence type="ECO:0000256" key="5">
    <source>
        <dbReference type="ARBA" id="ARBA00023204"/>
    </source>
</evidence>
<comment type="similarity">
    <text evidence="1">Belongs to the ATP-dependent DNA ligase family.</text>
</comment>
<evidence type="ECO:0000256" key="4">
    <source>
        <dbReference type="ARBA" id="ARBA00023172"/>
    </source>
</evidence>
<dbReference type="PANTHER" id="PTHR45674:SF4">
    <property type="entry name" value="DNA LIGASE 1"/>
    <property type="match status" value="1"/>
</dbReference>
<dbReference type="Gene3D" id="1.10.3260.10">
    <property type="entry name" value="DNA ligase, ATP-dependent, N-terminal domain"/>
    <property type="match status" value="1"/>
</dbReference>
<feature type="domain" description="DNA ligase ATP-dependent N-terminal" evidence="7">
    <location>
        <begin position="122"/>
        <end position="248"/>
    </location>
</feature>
<feature type="region of interest" description="Disordered" evidence="6">
    <location>
        <begin position="1"/>
        <end position="74"/>
    </location>
</feature>
<dbReference type="InterPro" id="IPR050191">
    <property type="entry name" value="ATP-dep_DNA_ligase"/>
</dbReference>
<keyword evidence="5" id="KW-0234">DNA repair</keyword>
<dbReference type="AlphaFoldDB" id="A0A6A1WSL1"/>
<dbReference type="EMBL" id="RXIC02000019">
    <property type="protein sequence ID" value="KAB1226788.1"/>
    <property type="molecule type" value="Genomic_DNA"/>
</dbReference>
<accession>A0A6A1WSL1</accession>
<feature type="compositionally biased region" description="Low complexity" evidence="6">
    <location>
        <begin position="38"/>
        <end position="52"/>
    </location>
</feature>
<reference evidence="8 9" key="1">
    <citation type="journal article" date="2019" name="Plant Biotechnol. J.">
        <title>The red bayberry genome and genetic basis of sex determination.</title>
        <authorList>
            <person name="Jia H.M."/>
            <person name="Jia H.J."/>
            <person name="Cai Q.L."/>
            <person name="Wang Y."/>
            <person name="Zhao H.B."/>
            <person name="Yang W.F."/>
            <person name="Wang G.Y."/>
            <person name="Li Y.H."/>
            <person name="Zhan D.L."/>
            <person name="Shen Y.T."/>
            <person name="Niu Q.F."/>
            <person name="Chang L."/>
            <person name="Qiu J."/>
            <person name="Zhao L."/>
            <person name="Xie H.B."/>
            <person name="Fu W.Y."/>
            <person name="Jin J."/>
            <person name="Li X.W."/>
            <person name="Jiao Y."/>
            <person name="Zhou C.C."/>
            <person name="Tu T."/>
            <person name="Chai C.Y."/>
            <person name="Gao J.L."/>
            <person name="Fan L.J."/>
            <person name="van de Weg E."/>
            <person name="Wang J.Y."/>
            <person name="Gao Z.S."/>
        </authorList>
    </citation>
    <scope>NUCLEOTIDE SEQUENCE [LARGE SCALE GENOMIC DNA]</scope>
    <source>
        <tissue evidence="8">Leaves</tissue>
    </source>
</reference>
<dbReference type="GO" id="GO:0005739">
    <property type="term" value="C:mitochondrion"/>
    <property type="evidence" value="ECO:0007669"/>
    <property type="project" value="TreeGrafter"/>
</dbReference>
<dbReference type="GO" id="GO:0005634">
    <property type="term" value="C:nucleus"/>
    <property type="evidence" value="ECO:0007669"/>
    <property type="project" value="TreeGrafter"/>
</dbReference>
<proteinExistence type="inferred from homology"/>
<dbReference type="SUPFAM" id="SSF117018">
    <property type="entry name" value="ATP-dependent DNA ligase DNA-binding domain"/>
    <property type="match status" value="1"/>
</dbReference>
<keyword evidence="4" id="KW-0233">DNA recombination</keyword>
<dbReference type="GO" id="GO:0003910">
    <property type="term" value="F:DNA ligase (ATP) activity"/>
    <property type="evidence" value="ECO:0007669"/>
    <property type="project" value="InterPro"/>
</dbReference>
<dbReference type="InterPro" id="IPR036599">
    <property type="entry name" value="DNA_ligase_N_sf"/>
</dbReference>
<protein>
    <submittedName>
        <fullName evidence="8">DNA ligase 1</fullName>
    </submittedName>
</protein>
<dbReference type="OrthoDB" id="206088at2759"/>
<sequence>MSSRPSAFDALMSGARAAAKKKPPPSPSSSNKRKSVDSKSPSSPSAPSSLQPPENPASLESKSVEDRISPEAAPVAKKSKIGALGLKERIAQLKTKMPQLKNKAGDFDPKSVACWDKGERVPFMFLCLVFDMISNETGRIVITDIVCNMLRTVMYTTADDLVAVVYLSANRIAPAHEGLELGIGDASIIKALAEACGRTEVQVKKQYKELGDLGLVAKASRSSQSMMRKPAALTVTKVFNTFRLIAKVFGHDLINDEN</sequence>
<dbReference type="GO" id="GO:0006281">
    <property type="term" value="P:DNA repair"/>
    <property type="evidence" value="ECO:0007669"/>
    <property type="project" value="UniProtKB-KW"/>
</dbReference>
<dbReference type="Proteomes" id="UP000516437">
    <property type="component" value="Chromosome 1"/>
</dbReference>
<keyword evidence="3" id="KW-0227">DNA damage</keyword>
<evidence type="ECO:0000256" key="2">
    <source>
        <dbReference type="ARBA" id="ARBA00022598"/>
    </source>
</evidence>
<evidence type="ECO:0000313" key="9">
    <source>
        <dbReference type="Proteomes" id="UP000516437"/>
    </source>
</evidence>
<dbReference type="GO" id="GO:0006310">
    <property type="term" value="P:DNA recombination"/>
    <property type="evidence" value="ECO:0007669"/>
    <property type="project" value="UniProtKB-KW"/>
</dbReference>
<evidence type="ECO:0000256" key="6">
    <source>
        <dbReference type="SAM" id="MobiDB-lite"/>
    </source>
</evidence>